<protein>
    <submittedName>
        <fullName evidence="1">Uncharacterized protein</fullName>
    </submittedName>
</protein>
<name>A0A848KVG4_9ACTN</name>
<gene>
    <name evidence="1" type="ORF">HH308_03005</name>
</gene>
<evidence type="ECO:0000313" key="1">
    <source>
        <dbReference type="EMBL" id="NMO00181.1"/>
    </source>
</evidence>
<accession>A0A848KVG4</accession>
<reference evidence="1 2" key="1">
    <citation type="submission" date="2020-04" db="EMBL/GenBank/DDBJ databases">
        <title>Gordonia sp. nov. TBRC 11910.</title>
        <authorList>
            <person name="Suriyachadkun C."/>
        </authorList>
    </citation>
    <scope>NUCLEOTIDE SEQUENCE [LARGE SCALE GENOMIC DNA]</scope>
    <source>
        <strain evidence="1 2">TBRC 11910</strain>
    </source>
</reference>
<dbReference type="Proteomes" id="UP000550729">
    <property type="component" value="Unassembled WGS sequence"/>
</dbReference>
<comment type="caution">
    <text evidence="1">The sequence shown here is derived from an EMBL/GenBank/DDBJ whole genome shotgun (WGS) entry which is preliminary data.</text>
</comment>
<proteinExistence type="predicted"/>
<dbReference type="AlphaFoldDB" id="A0A848KVG4"/>
<keyword evidence="2" id="KW-1185">Reference proteome</keyword>
<sequence length="114" mass="11921">MDVRSVVGSDEGGVFGAASRPAQVRSRSGGIAVTTTPAGLPTSITFDDAQLRRDPDRLAAQIVALCRQGTMVAGVRLREELSRNGFDADALAASGLPTLDDLARAERVADLAQR</sequence>
<dbReference type="RefSeq" id="WP_170192690.1">
    <property type="nucleotide sequence ID" value="NZ_JABBNB010000002.1"/>
</dbReference>
<evidence type="ECO:0000313" key="2">
    <source>
        <dbReference type="Proteomes" id="UP000550729"/>
    </source>
</evidence>
<dbReference type="EMBL" id="JABBNB010000002">
    <property type="protein sequence ID" value="NMO00181.1"/>
    <property type="molecule type" value="Genomic_DNA"/>
</dbReference>
<organism evidence="1 2">
    <name type="scientific">Gordonia asplenii</name>
    <dbReference type="NCBI Taxonomy" id="2725283"/>
    <lineage>
        <taxon>Bacteria</taxon>
        <taxon>Bacillati</taxon>
        <taxon>Actinomycetota</taxon>
        <taxon>Actinomycetes</taxon>
        <taxon>Mycobacteriales</taxon>
        <taxon>Gordoniaceae</taxon>
        <taxon>Gordonia</taxon>
    </lineage>
</organism>